<accession>A0A8C4R6M8</accession>
<feature type="region of interest" description="Disordered" evidence="1">
    <location>
        <begin position="1"/>
        <end position="26"/>
    </location>
</feature>
<keyword evidence="3" id="KW-1185">Reference proteome</keyword>
<organism evidence="2 3">
    <name type="scientific">Eptatretus burgeri</name>
    <name type="common">Inshore hagfish</name>
    <dbReference type="NCBI Taxonomy" id="7764"/>
    <lineage>
        <taxon>Eukaryota</taxon>
        <taxon>Metazoa</taxon>
        <taxon>Chordata</taxon>
        <taxon>Craniata</taxon>
        <taxon>Vertebrata</taxon>
        <taxon>Cyclostomata</taxon>
        <taxon>Myxini</taxon>
        <taxon>Myxiniformes</taxon>
        <taxon>Myxinidae</taxon>
        <taxon>Eptatretinae</taxon>
        <taxon>Eptatretus</taxon>
    </lineage>
</organism>
<reference evidence="2" key="2">
    <citation type="submission" date="2025-09" db="UniProtKB">
        <authorList>
            <consortium name="Ensembl"/>
        </authorList>
    </citation>
    <scope>IDENTIFICATION</scope>
</reference>
<dbReference type="PANTHER" id="PTHR39654:SF2">
    <property type="entry name" value="LEUCINE-RICH REPEAT-CONTAINING PROTEIN 75A-LIKE ISOFORM X1"/>
    <property type="match status" value="1"/>
</dbReference>
<reference evidence="2" key="1">
    <citation type="submission" date="2025-08" db="UniProtKB">
        <authorList>
            <consortium name="Ensembl"/>
        </authorList>
    </citation>
    <scope>IDENTIFICATION</scope>
</reference>
<dbReference type="PANTHER" id="PTHR39654">
    <property type="entry name" value="LEUCINE-RICH REPEAT-CONTAINING PROTEIN 75A-LIKE ISOFORM X1"/>
    <property type="match status" value="1"/>
</dbReference>
<dbReference type="GeneTree" id="ENSGT00940000161370"/>
<dbReference type="Ensembl" id="ENSEBUT00000026440.1">
    <property type="protein sequence ID" value="ENSEBUP00000025864.1"/>
    <property type="gene ID" value="ENSEBUG00000015944.1"/>
</dbReference>
<proteinExistence type="predicted"/>
<evidence type="ECO:0000256" key="1">
    <source>
        <dbReference type="SAM" id="MobiDB-lite"/>
    </source>
</evidence>
<dbReference type="Proteomes" id="UP000694388">
    <property type="component" value="Unplaced"/>
</dbReference>
<evidence type="ECO:0000313" key="2">
    <source>
        <dbReference type="Ensembl" id="ENSEBUP00000025864.1"/>
    </source>
</evidence>
<name>A0A8C4R6M8_EPTBU</name>
<dbReference type="OMA" id="RRIGMIE"/>
<protein>
    <submittedName>
        <fullName evidence="2">Leucine rich repeat containing 75A</fullName>
    </submittedName>
</protein>
<evidence type="ECO:0000313" key="3">
    <source>
        <dbReference type="Proteomes" id="UP000694388"/>
    </source>
</evidence>
<dbReference type="AlphaFoldDB" id="A0A8C4R6M8"/>
<dbReference type="InterPro" id="IPR032675">
    <property type="entry name" value="LRR_dom_sf"/>
</dbReference>
<dbReference type="Gene3D" id="3.80.10.10">
    <property type="entry name" value="Ribonuclease Inhibitor"/>
    <property type="match status" value="1"/>
</dbReference>
<sequence length="380" mass="41526">MAPMGSKAGKQARPPEESRTGRAAATPAPYERRVALVRELQGLVRDGCAERATGVLRSLRQDLGMETTSLDDVLYRYASFRNVVDPISHDLILSLARDLHCPKREAEAVRAFEKICRQLIYHLSPHSQLHRPSIKRKKQQTSLKNAIAEADSGTLALSGIPLTWCDIERLCAFLERRATITAEQGGNGEGLLTAIELSFTELNDEGLRLLLPALSALPCLVGLALNGNRLTRTVLRDLADCLKEPGRFPALEWLDVGNNVDIFSLPQPLLLGLRKRCPKQGSLPTILETAEGPLPPEQPVSQSYPLSFKPLDKYPIATRTEQDHQASPSTESLSCNGRLRCHRPQTSEMCGLDCGAVGGSPLEATSECVDNPEIVATPLC</sequence>
<dbReference type="SUPFAM" id="SSF52047">
    <property type="entry name" value="RNI-like"/>
    <property type="match status" value="1"/>
</dbReference>